<gene>
    <name evidence="11" type="ORF">NKR23_g2385</name>
</gene>
<dbReference type="FunFam" id="2.30.130.10:FF:000008">
    <property type="entry name" value="Glutamate 5-kinase"/>
    <property type="match status" value="1"/>
</dbReference>
<comment type="caution">
    <text evidence="11">The sequence shown here is derived from an EMBL/GenBank/DDBJ whole genome shotgun (WGS) entry which is preliminary data.</text>
</comment>
<dbReference type="EMBL" id="JANBVO010000004">
    <property type="protein sequence ID" value="KAJ9154968.1"/>
    <property type="molecule type" value="Genomic_DNA"/>
</dbReference>
<dbReference type="InterPro" id="IPR001057">
    <property type="entry name" value="Glu/AcGlu_kinase"/>
</dbReference>
<dbReference type="InterPro" id="IPR011529">
    <property type="entry name" value="Glu_5kinase"/>
</dbReference>
<dbReference type="SMART" id="SM00359">
    <property type="entry name" value="PUA"/>
    <property type="match status" value="1"/>
</dbReference>
<evidence type="ECO:0000256" key="5">
    <source>
        <dbReference type="ARBA" id="ARBA00022679"/>
    </source>
</evidence>
<dbReference type="GO" id="GO:0005524">
    <property type="term" value="F:ATP binding"/>
    <property type="evidence" value="ECO:0007669"/>
    <property type="project" value="UniProtKB-KW"/>
</dbReference>
<keyword evidence="7" id="KW-0418">Kinase</keyword>
<dbReference type="InterPro" id="IPR036974">
    <property type="entry name" value="PUA_sf"/>
</dbReference>
<dbReference type="HAMAP" id="MF_00456">
    <property type="entry name" value="ProB"/>
    <property type="match status" value="1"/>
</dbReference>
<dbReference type="PRINTS" id="PR00474">
    <property type="entry name" value="GLU5KINASE"/>
</dbReference>
<dbReference type="Pfam" id="PF00696">
    <property type="entry name" value="AA_kinase"/>
    <property type="match status" value="1"/>
</dbReference>
<dbReference type="GO" id="GO:0004349">
    <property type="term" value="F:glutamate 5-kinase activity"/>
    <property type="evidence" value="ECO:0007669"/>
    <property type="project" value="InterPro"/>
</dbReference>
<dbReference type="InterPro" id="IPR019797">
    <property type="entry name" value="Glutamate_5-kinase_CS"/>
</dbReference>
<evidence type="ECO:0000256" key="9">
    <source>
        <dbReference type="ARBA" id="ARBA00061601"/>
    </source>
</evidence>
<proteinExistence type="inferred from homology"/>
<keyword evidence="4" id="KW-0641">Proline biosynthesis</keyword>
<dbReference type="CDD" id="cd04242">
    <property type="entry name" value="AAK_G5K_ProB"/>
    <property type="match status" value="1"/>
</dbReference>
<dbReference type="InterPro" id="IPR036393">
    <property type="entry name" value="AceGlu_kinase-like_sf"/>
</dbReference>
<evidence type="ECO:0000313" key="12">
    <source>
        <dbReference type="Proteomes" id="UP001174694"/>
    </source>
</evidence>
<accession>A0AA38RMV5</accession>
<evidence type="ECO:0000256" key="2">
    <source>
        <dbReference type="ARBA" id="ARBA00022490"/>
    </source>
</evidence>
<dbReference type="Proteomes" id="UP001174694">
    <property type="component" value="Unassembled WGS sequence"/>
</dbReference>
<dbReference type="PROSITE" id="PS50890">
    <property type="entry name" value="PUA"/>
    <property type="match status" value="1"/>
</dbReference>
<dbReference type="GO" id="GO:0003723">
    <property type="term" value="F:RNA binding"/>
    <property type="evidence" value="ECO:0007669"/>
    <property type="project" value="InterPro"/>
</dbReference>
<dbReference type="InterPro" id="IPR001048">
    <property type="entry name" value="Asp/Glu/Uridylate_kinase"/>
</dbReference>
<dbReference type="PANTHER" id="PTHR43654:SF3">
    <property type="entry name" value="GLUTAMATE 5-KINASE"/>
    <property type="match status" value="1"/>
</dbReference>
<dbReference type="NCBIfam" id="TIGR01027">
    <property type="entry name" value="proB"/>
    <property type="match status" value="1"/>
</dbReference>
<feature type="domain" description="PUA" evidence="10">
    <location>
        <begin position="317"/>
        <end position="410"/>
    </location>
</feature>
<dbReference type="Pfam" id="PF01472">
    <property type="entry name" value="PUA"/>
    <property type="match status" value="1"/>
</dbReference>
<dbReference type="Gene3D" id="3.40.1160.10">
    <property type="entry name" value="Acetylglutamate kinase-like"/>
    <property type="match status" value="2"/>
</dbReference>
<dbReference type="SUPFAM" id="SSF88697">
    <property type="entry name" value="PUA domain-like"/>
    <property type="match status" value="1"/>
</dbReference>
<keyword evidence="12" id="KW-1185">Reference proteome</keyword>
<dbReference type="InterPro" id="IPR015947">
    <property type="entry name" value="PUA-like_sf"/>
</dbReference>
<evidence type="ECO:0000256" key="6">
    <source>
        <dbReference type="ARBA" id="ARBA00022741"/>
    </source>
</evidence>
<organism evidence="11 12">
    <name type="scientific">Pleurostoma richardsiae</name>
    <dbReference type="NCBI Taxonomy" id="41990"/>
    <lineage>
        <taxon>Eukaryota</taxon>
        <taxon>Fungi</taxon>
        <taxon>Dikarya</taxon>
        <taxon>Ascomycota</taxon>
        <taxon>Pezizomycotina</taxon>
        <taxon>Sordariomycetes</taxon>
        <taxon>Sordariomycetidae</taxon>
        <taxon>Calosphaeriales</taxon>
        <taxon>Pleurostomataceae</taxon>
        <taxon>Pleurostoma</taxon>
    </lineage>
</organism>
<sequence>MRGHKSLGVVIKLGTSSIVDEKTHEPLLSILTSIVETAVKLRKDGHRVVIVSSGAIGVGLRRMDKEKRPKHVSQLQALAAIGQCRLMSLWDSLFNHLRQPIAQILLTRSDIADRTRYLNAQNTFNELLEMGVIPIVNENDTLAVSEIKFGDNDTLSAITAAMVHADLLFLMTDVDCLYDKNPRTHPDAQPIEVVEDIGALHADVSSAGSSLGTGGMSTKIVAARLATSAGVTTVITRSSRPGNIGEIVQHIQASKSPASLQTQANMEDRSENVLPRSLSTASLDLDRRTPLHTRFLPSPNPVRDRTFWILHGLKPHGTVYIDSGAHKALMNKAGLLPVGVVDVEGSFAQQESVRIVAVERPLDGRPFDRHGVDVGRALVNYSSTEIARIKGHQSKEVKDLLGYADSEYVAERENISFFRRESRPQTPIRDLEPLVHGITEYESHA</sequence>
<dbReference type="InterPro" id="IPR002478">
    <property type="entry name" value="PUA"/>
</dbReference>
<evidence type="ECO:0000256" key="7">
    <source>
        <dbReference type="ARBA" id="ARBA00022777"/>
    </source>
</evidence>
<dbReference type="SUPFAM" id="SSF53633">
    <property type="entry name" value="Carbamate kinase-like"/>
    <property type="match status" value="1"/>
</dbReference>
<keyword evidence="2" id="KW-0963">Cytoplasm</keyword>
<evidence type="ECO:0000313" key="11">
    <source>
        <dbReference type="EMBL" id="KAJ9154968.1"/>
    </source>
</evidence>
<comment type="subcellular location">
    <subcellularLocation>
        <location evidence="1">Cytoplasm</location>
    </subcellularLocation>
</comment>
<dbReference type="PROSITE" id="PS00902">
    <property type="entry name" value="GLUTAMATE_5_KINASE"/>
    <property type="match status" value="1"/>
</dbReference>
<dbReference type="PANTHER" id="PTHR43654">
    <property type="entry name" value="GLUTAMATE 5-KINASE"/>
    <property type="match status" value="1"/>
</dbReference>
<evidence type="ECO:0000256" key="8">
    <source>
        <dbReference type="ARBA" id="ARBA00022840"/>
    </source>
</evidence>
<dbReference type="GO" id="GO:1901607">
    <property type="term" value="P:alpha-amino acid biosynthetic process"/>
    <property type="evidence" value="ECO:0007669"/>
    <property type="project" value="UniProtKB-ARBA"/>
</dbReference>
<reference evidence="11" key="1">
    <citation type="submission" date="2022-07" db="EMBL/GenBank/DDBJ databases">
        <title>Fungi with potential for degradation of polypropylene.</title>
        <authorList>
            <person name="Gostincar C."/>
        </authorList>
    </citation>
    <scope>NUCLEOTIDE SEQUENCE</scope>
    <source>
        <strain evidence="11">EXF-13308</strain>
    </source>
</reference>
<keyword evidence="6" id="KW-0547">Nucleotide-binding</keyword>
<dbReference type="CDD" id="cd21157">
    <property type="entry name" value="PUA_G5K"/>
    <property type="match status" value="1"/>
</dbReference>
<keyword evidence="8" id="KW-0067">ATP-binding</keyword>
<dbReference type="GO" id="GO:0005829">
    <property type="term" value="C:cytosol"/>
    <property type="evidence" value="ECO:0007669"/>
    <property type="project" value="TreeGrafter"/>
</dbReference>
<keyword evidence="5" id="KW-0808">Transferase</keyword>
<name>A0AA38RMV5_9PEZI</name>
<evidence type="ECO:0000259" key="10">
    <source>
        <dbReference type="SMART" id="SM00359"/>
    </source>
</evidence>
<dbReference type="InterPro" id="IPR041739">
    <property type="entry name" value="G5K_ProB"/>
</dbReference>
<dbReference type="FunFam" id="3.40.1160.10:FF:000020">
    <property type="entry name" value="Glutamate 5-kinase"/>
    <property type="match status" value="1"/>
</dbReference>
<evidence type="ECO:0000256" key="1">
    <source>
        <dbReference type="ARBA" id="ARBA00004496"/>
    </source>
</evidence>
<protein>
    <submittedName>
        <fullName evidence="11">Glutamate 5-kinase</fullName>
    </submittedName>
</protein>
<dbReference type="Gene3D" id="2.30.130.10">
    <property type="entry name" value="PUA domain"/>
    <property type="match status" value="1"/>
</dbReference>
<evidence type="ECO:0000256" key="3">
    <source>
        <dbReference type="ARBA" id="ARBA00022605"/>
    </source>
</evidence>
<evidence type="ECO:0000256" key="4">
    <source>
        <dbReference type="ARBA" id="ARBA00022650"/>
    </source>
</evidence>
<dbReference type="PIRSF" id="PIRSF000729">
    <property type="entry name" value="GK"/>
    <property type="match status" value="1"/>
</dbReference>
<comment type="similarity">
    <text evidence="9">Belongs to the glutamate 5-kinase family.</text>
</comment>
<dbReference type="InterPro" id="IPR005715">
    <property type="entry name" value="Glu_5kinase/COase_Synthase"/>
</dbReference>
<dbReference type="AlphaFoldDB" id="A0AA38RMV5"/>
<keyword evidence="3" id="KW-0028">Amino-acid biosynthesis</keyword>